<sequence length="95" mass="10949">MADFSDLVARAVSPSMSRDEREQVYTVVRQAVQRLQDREGLAADDPAIVLQRHLIEETIRDVEFDITRYLTLRKIEEARAAQDAEHAARISGRRR</sequence>
<dbReference type="RefSeq" id="WP_137830316.1">
    <property type="nucleotide sequence ID" value="NZ_BPRE01000019.1"/>
</dbReference>
<keyword evidence="2" id="KW-1185">Reference proteome</keyword>
<evidence type="ECO:0000313" key="2">
    <source>
        <dbReference type="Proteomes" id="UP001055093"/>
    </source>
</evidence>
<accession>A0ABQ4V0U3</accession>
<proteinExistence type="predicted"/>
<comment type="caution">
    <text evidence="1">The sequence shown here is derived from an EMBL/GenBank/DDBJ whole genome shotgun (WGS) entry which is preliminary data.</text>
</comment>
<gene>
    <name evidence="1" type="ORF">BGCPKDLD_4617</name>
</gene>
<dbReference type="EMBL" id="BPRE01000019">
    <property type="protein sequence ID" value="GJE78006.1"/>
    <property type="molecule type" value="Genomic_DNA"/>
</dbReference>
<protein>
    <submittedName>
        <fullName evidence="1">Uncharacterized protein</fullName>
    </submittedName>
</protein>
<name>A0ABQ4V0U3_9HYPH</name>
<evidence type="ECO:0000313" key="1">
    <source>
        <dbReference type="EMBL" id="GJE78006.1"/>
    </source>
</evidence>
<reference evidence="1" key="2">
    <citation type="submission" date="2021-08" db="EMBL/GenBank/DDBJ databases">
        <authorList>
            <person name="Tani A."/>
            <person name="Ola A."/>
            <person name="Ogura Y."/>
            <person name="Katsura K."/>
            <person name="Hayashi T."/>
        </authorList>
    </citation>
    <scope>NUCLEOTIDE SEQUENCE</scope>
    <source>
        <strain evidence="1">DSM 14458</strain>
    </source>
</reference>
<dbReference type="Proteomes" id="UP001055093">
    <property type="component" value="Unassembled WGS sequence"/>
</dbReference>
<reference evidence="1" key="1">
    <citation type="journal article" date="2021" name="Front. Microbiol.">
        <title>Comprehensive Comparative Genomics and Phenotyping of Methylobacterium Species.</title>
        <authorList>
            <person name="Alessa O."/>
            <person name="Ogura Y."/>
            <person name="Fujitani Y."/>
            <person name="Takami H."/>
            <person name="Hayashi T."/>
            <person name="Sahin N."/>
            <person name="Tani A."/>
        </authorList>
    </citation>
    <scope>NUCLEOTIDE SEQUENCE</scope>
    <source>
        <strain evidence="1">DSM 14458</strain>
    </source>
</reference>
<organism evidence="1 2">
    <name type="scientific">Methylorubrum suomiense</name>
    <dbReference type="NCBI Taxonomy" id="144191"/>
    <lineage>
        <taxon>Bacteria</taxon>
        <taxon>Pseudomonadati</taxon>
        <taxon>Pseudomonadota</taxon>
        <taxon>Alphaproteobacteria</taxon>
        <taxon>Hyphomicrobiales</taxon>
        <taxon>Methylobacteriaceae</taxon>
        <taxon>Methylorubrum</taxon>
    </lineage>
</organism>